<sequence>MARNGPSSLLFAFLTLLSMTGAFEVPKLKLNNGKMMPAIALGTYLGYDQNGTIKSQNKKLRNVVMCAIDIGYRHFDTAFIYETEEEIGEAIRMKIDQGVIKREDIFVTTKLWNTHHKREQVPLVLKQTLDKMGFNYIDLYLMHWPIGLNEDYTFSNVDFMETWRGMEDAQRLGLTKSIGVSNFNAEQLKRVIEEGSIKPAAIQIEIHPQITQADLIEYARSEGIVVMGYSPFGSLVMRFGMQFPGPKMDDPVLVEIARKYNKTTAQVILRWQVDRNVVPVPKTVNYERLKENIDIFGFKLEHQEIDKINQYDSHIRYTFPTFWQTHPYYPFEKVDNPLSDPFIGRNG</sequence>
<dbReference type="InterPro" id="IPR023210">
    <property type="entry name" value="NADP_OxRdtase_dom"/>
</dbReference>
<comment type="caution">
    <text evidence="4">The sequence shown here is derived from an EMBL/GenBank/DDBJ whole genome shotgun (WGS) entry which is preliminary data.</text>
</comment>
<dbReference type="FunFam" id="3.20.20.100:FF:000002">
    <property type="entry name" value="2,5-diketo-D-gluconic acid reductase A"/>
    <property type="match status" value="1"/>
</dbReference>
<keyword evidence="2" id="KW-0732">Signal</keyword>
<dbReference type="EMBL" id="CAJQZP010000220">
    <property type="protein sequence ID" value="CAG4949747.1"/>
    <property type="molecule type" value="Genomic_DNA"/>
</dbReference>
<dbReference type="Pfam" id="PF00248">
    <property type="entry name" value="Aldo_ket_red"/>
    <property type="match status" value="1"/>
</dbReference>
<reference evidence="4" key="1">
    <citation type="submission" date="2021-04" db="EMBL/GenBank/DDBJ databases">
        <authorList>
            <person name="Tunstrom K."/>
        </authorList>
    </citation>
    <scope>NUCLEOTIDE SEQUENCE</scope>
</reference>
<dbReference type="GO" id="GO:0016616">
    <property type="term" value="F:oxidoreductase activity, acting on the CH-OH group of donors, NAD or NADP as acceptor"/>
    <property type="evidence" value="ECO:0007669"/>
    <property type="project" value="UniProtKB-ARBA"/>
</dbReference>
<dbReference type="InterPro" id="IPR020471">
    <property type="entry name" value="AKR"/>
</dbReference>
<feature type="domain" description="NADP-dependent oxidoreductase" evidence="3">
    <location>
        <begin position="39"/>
        <end position="311"/>
    </location>
</feature>
<feature type="chain" id="PRO_5035888827" evidence="2">
    <location>
        <begin position="23"/>
        <end position="347"/>
    </location>
</feature>
<proteinExistence type="predicted"/>
<keyword evidence="5" id="KW-1185">Reference proteome</keyword>
<dbReference type="AlphaFoldDB" id="A0A8S3WB49"/>
<gene>
    <name evidence="4" type="ORF">PAPOLLO_LOCUS4100</name>
</gene>
<organism evidence="4 5">
    <name type="scientific">Parnassius apollo</name>
    <name type="common">Apollo butterfly</name>
    <name type="synonym">Papilio apollo</name>
    <dbReference type="NCBI Taxonomy" id="110799"/>
    <lineage>
        <taxon>Eukaryota</taxon>
        <taxon>Metazoa</taxon>
        <taxon>Ecdysozoa</taxon>
        <taxon>Arthropoda</taxon>
        <taxon>Hexapoda</taxon>
        <taxon>Insecta</taxon>
        <taxon>Pterygota</taxon>
        <taxon>Neoptera</taxon>
        <taxon>Endopterygota</taxon>
        <taxon>Lepidoptera</taxon>
        <taxon>Glossata</taxon>
        <taxon>Ditrysia</taxon>
        <taxon>Papilionoidea</taxon>
        <taxon>Papilionidae</taxon>
        <taxon>Parnassiinae</taxon>
        <taxon>Parnassini</taxon>
        <taxon>Parnassius</taxon>
        <taxon>Parnassius</taxon>
    </lineage>
</organism>
<evidence type="ECO:0000313" key="4">
    <source>
        <dbReference type="EMBL" id="CAG4949747.1"/>
    </source>
</evidence>
<accession>A0A8S3WB49</accession>
<dbReference type="PROSITE" id="PS00063">
    <property type="entry name" value="ALDOKETO_REDUCTASE_3"/>
    <property type="match status" value="1"/>
</dbReference>
<dbReference type="InterPro" id="IPR018170">
    <property type="entry name" value="Aldo/ket_reductase_CS"/>
</dbReference>
<feature type="signal peptide" evidence="2">
    <location>
        <begin position="1"/>
        <end position="22"/>
    </location>
</feature>
<evidence type="ECO:0000256" key="2">
    <source>
        <dbReference type="SAM" id="SignalP"/>
    </source>
</evidence>
<evidence type="ECO:0000259" key="3">
    <source>
        <dbReference type="Pfam" id="PF00248"/>
    </source>
</evidence>
<evidence type="ECO:0000313" key="5">
    <source>
        <dbReference type="Proteomes" id="UP000691718"/>
    </source>
</evidence>
<dbReference type="CDD" id="cd19116">
    <property type="entry name" value="AKR_AKR2E1-5"/>
    <property type="match status" value="1"/>
</dbReference>
<dbReference type="PIRSF" id="PIRSF000097">
    <property type="entry name" value="AKR"/>
    <property type="match status" value="1"/>
</dbReference>
<protein>
    <submittedName>
        <fullName evidence="4">(apollo) hypothetical protein</fullName>
    </submittedName>
</protein>
<keyword evidence="1" id="KW-0560">Oxidoreductase</keyword>
<dbReference type="PANTHER" id="PTHR11732">
    <property type="entry name" value="ALDO/KETO REDUCTASE"/>
    <property type="match status" value="1"/>
</dbReference>
<evidence type="ECO:0000256" key="1">
    <source>
        <dbReference type="ARBA" id="ARBA00023002"/>
    </source>
</evidence>
<dbReference type="InterPro" id="IPR044488">
    <property type="entry name" value="AKR2E"/>
</dbReference>
<dbReference type="Proteomes" id="UP000691718">
    <property type="component" value="Unassembled WGS sequence"/>
</dbReference>
<dbReference type="OrthoDB" id="416253at2759"/>
<name>A0A8S3WB49_PARAO</name>
<dbReference type="PROSITE" id="PS00798">
    <property type="entry name" value="ALDOKETO_REDUCTASE_1"/>
    <property type="match status" value="1"/>
</dbReference>
<dbReference type="PROSITE" id="PS00062">
    <property type="entry name" value="ALDOKETO_REDUCTASE_2"/>
    <property type="match status" value="1"/>
</dbReference>